<evidence type="ECO:0000256" key="1">
    <source>
        <dbReference type="ARBA" id="ARBA00004651"/>
    </source>
</evidence>
<feature type="transmembrane region" description="Helical" evidence="7">
    <location>
        <begin position="100"/>
        <end position="122"/>
    </location>
</feature>
<protein>
    <recommendedName>
        <fullName evidence="10">Major facilitator superfamily (MFS) profile domain-containing protein</fullName>
    </recommendedName>
</protein>
<dbReference type="PANTHER" id="PTHR23517">
    <property type="entry name" value="RESISTANCE PROTEIN MDTM, PUTATIVE-RELATED-RELATED"/>
    <property type="match status" value="1"/>
</dbReference>
<evidence type="ECO:0000256" key="5">
    <source>
        <dbReference type="ARBA" id="ARBA00022989"/>
    </source>
</evidence>
<gene>
    <name evidence="8" type="ORF">COW72_02895</name>
</gene>
<dbReference type="AlphaFoldDB" id="A0A2H0FEX0"/>
<dbReference type="InterPro" id="IPR036259">
    <property type="entry name" value="MFS_trans_sf"/>
</dbReference>
<evidence type="ECO:0000313" key="9">
    <source>
        <dbReference type="Proteomes" id="UP000230778"/>
    </source>
</evidence>
<feature type="transmembrane region" description="Helical" evidence="7">
    <location>
        <begin position="251"/>
        <end position="271"/>
    </location>
</feature>
<feature type="transmembrane region" description="Helical" evidence="7">
    <location>
        <begin position="134"/>
        <end position="156"/>
    </location>
</feature>
<dbReference type="Gene3D" id="1.20.1250.20">
    <property type="entry name" value="MFS general substrate transporter like domains"/>
    <property type="match status" value="1"/>
</dbReference>
<organism evidence="8 9">
    <name type="scientific">Candidatus Nealsonbacteria bacterium CG18_big_fil_WC_8_21_14_2_50_37_10</name>
    <dbReference type="NCBI Taxonomy" id="1974717"/>
    <lineage>
        <taxon>Bacteria</taxon>
        <taxon>Candidatus Nealsoniibacteriota</taxon>
    </lineage>
</organism>
<dbReference type="Pfam" id="PF07690">
    <property type="entry name" value="MFS_1"/>
    <property type="match status" value="1"/>
</dbReference>
<keyword evidence="3" id="KW-1003">Cell membrane</keyword>
<feature type="transmembrane region" description="Helical" evidence="7">
    <location>
        <begin position="162"/>
        <end position="181"/>
    </location>
</feature>
<keyword evidence="2" id="KW-0813">Transport</keyword>
<evidence type="ECO:0000256" key="7">
    <source>
        <dbReference type="SAM" id="Phobius"/>
    </source>
</evidence>
<feature type="transmembrane region" description="Helical" evidence="7">
    <location>
        <begin position="47"/>
        <end position="67"/>
    </location>
</feature>
<keyword evidence="5 7" id="KW-1133">Transmembrane helix</keyword>
<sequence length="421" mass="46794">MSILPKIEKVTRDATISHFFLMFGYKLFSLYFPLFLVARGFSLPEVGYTYLLIYLPIALFAPFVGFLNHKINPAILASVGILGYGVYALGMILIRNPALFYFWQVLLGISAALFFVSARAILISSPLENYDRAFGWFYSAPFYADALAPVLGALFIWKFNFIGVFIFSAVLQIFTAIYCFWQLGKQKIKPLDRAFNLQKFKDNYQKVFEKIKEKTVLLPTVLSFSVLLISGFYFAFFVLCLKDFLAFSQNQVLVFISVLSATFLPISLFLISRLENRGPIRWEGGRDARASRVAGAPVLGWVGVQSKRNIFRGGMAAGVFSILFGSFLPFLNFFTLLLINLGRSAGALICNSGRSGLISQKLKENPEEAGALDTVFSPLGVAAGALISGVIIGFLGYQLLFILGGIFVVIVWIIGKKLVKE</sequence>
<feature type="transmembrane region" description="Helical" evidence="7">
    <location>
        <begin position="74"/>
        <end position="94"/>
    </location>
</feature>
<dbReference type="EMBL" id="PCUC01000152">
    <property type="protein sequence ID" value="PIQ05244.1"/>
    <property type="molecule type" value="Genomic_DNA"/>
</dbReference>
<feature type="transmembrane region" description="Helical" evidence="7">
    <location>
        <begin position="20"/>
        <end position="41"/>
    </location>
</feature>
<dbReference type="InterPro" id="IPR050171">
    <property type="entry name" value="MFS_Transporters"/>
</dbReference>
<keyword evidence="6 7" id="KW-0472">Membrane</keyword>
<evidence type="ECO:0000256" key="2">
    <source>
        <dbReference type="ARBA" id="ARBA00022448"/>
    </source>
</evidence>
<evidence type="ECO:0000313" key="8">
    <source>
        <dbReference type="EMBL" id="PIQ05244.1"/>
    </source>
</evidence>
<dbReference type="SUPFAM" id="SSF103473">
    <property type="entry name" value="MFS general substrate transporter"/>
    <property type="match status" value="1"/>
</dbReference>
<evidence type="ECO:0000256" key="6">
    <source>
        <dbReference type="ARBA" id="ARBA00023136"/>
    </source>
</evidence>
<evidence type="ECO:0000256" key="3">
    <source>
        <dbReference type="ARBA" id="ARBA00022475"/>
    </source>
</evidence>
<name>A0A2H0FEX0_9BACT</name>
<dbReference type="GO" id="GO:0005886">
    <property type="term" value="C:plasma membrane"/>
    <property type="evidence" value="ECO:0007669"/>
    <property type="project" value="UniProtKB-SubCell"/>
</dbReference>
<dbReference type="InterPro" id="IPR011701">
    <property type="entry name" value="MFS"/>
</dbReference>
<feature type="transmembrane region" description="Helical" evidence="7">
    <location>
        <begin position="381"/>
        <end position="414"/>
    </location>
</feature>
<reference evidence="8 9" key="1">
    <citation type="submission" date="2017-09" db="EMBL/GenBank/DDBJ databases">
        <title>Depth-based differentiation of microbial function through sediment-hosted aquifers and enrichment of novel symbionts in the deep terrestrial subsurface.</title>
        <authorList>
            <person name="Probst A.J."/>
            <person name="Ladd B."/>
            <person name="Jarett J.K."/>
            <person name="Geller-Mcgrath D.E."/>
            <person name="Sieber C.M."/>
            <person name="Emerson J.B."/>
            <person name="Anantharaman K."/>
            <person name="Thomas B.C."/>
            <person name="Malmstrom R."/>
            <person name="Stieglmeier M."/>
            <person name="Klingl A."/>
            <person name="Woyke T."/>
            <person name="Ryan C.M."/>
            <person name="Banfield J.F."/>
        </authorList>
    </citation>
    <scope>NUCLEOTIDE SEQUENCE [LARGE SCALE GENOMIC DNA]</scope>
    <source>
        <strain evidence="8">CG18_big_fil_WC_8_21_14_2_50_37_10</strain>
    </source>
</reference>
<dbReference type="GO" id="GO:0022857">
    <property type="term" value="F:transmembrane transporter activity"/>
    <property type="evidence" value="ECO:0007669"/>
    <property type="project" value="InterPro"/>
</dbReference>
<feature type="transmembrane region" description="Helical" evidence="7">
    <location>
        <begin position="216"/>
        <end position="239"/>
    </location>
</feature>
<evidence type="ECO:0000256" key="4">
    <source>
        <dbReference type="ARBA" id="ARBA00022692"/>
    </source>
</evidence>
<dbReference type="Proteomes" id="UP000230778">
    <property type="component" value="Unassembled WGS sequence"/>
</dbReference>
<feature type="transmembrane region" description="Helical" evidence="7">
    <location>
        <begin position="315"/>
        <end position="339"/>
    </location>
</feature>
<comment type="caution">
    <text evidence="8">The sequence shown here is derived from an EMBL/GenBank/DDBJ whole genome shotgun (WGS) entry which is preliminary data.</text>
</comment>
<comment type="subcellular location">
    <subcellularLocation>
        <location evidence="1">Cell membrane</location>
        <topology evidence="1">Multi-pass membrane protein</topology>
    </subcellularLocation>
</comment>
<keyword evidence="4 7" id="KW-0812">Transmembrane</keyword>
<accession>A0A2H0FEX0</accession>
<proteinExistence type="predicted"/>
<evidence type="ECO:0008006" key="10">
    <source>
        <dbReference type="Google" id="ProtNLM"/>
    </source>
</evidence>